<dbReference type="RefSeq" id="WP_337956329.1">
    <property type="nucleotide sequence ID" value="NZ_JAQQWT010000003.1"/>
</dbReference>
<dbReference type="PROSITE" id="PS50110">
    <property type="entry name" value="RESPONSE_REGULATORY"/>
    <property type="match status" value="1"/>
</dbReference>
<dbReference type="InterPro" id="IPR001789">
    <property type="entry name" value="Sig_transdc_resp-reg_receiver"/>
</dbReference>
<gene>
    <name evidence="3" type="ORF">ACFFH4_03915</name>
</gene>
<dbReference type="SUPFAM" id="SSF52172">
    <property type="entry name" value="CheY-like"/>
    <property type="match status" value="1"/>
</dbReference>
<dbReference type="Proteomes" id="UP001589833">
    <property type="component" value="Unassembled WGS sequence"/>
</dbReference>
<dbReference type="Gene3D" id="3.40.50.2300">
    <property type="match status" value="1"/>
</dbReference>
<organism evidence="3 4">
    <name type="scientific">Halalkalibacter alkalisediminis</name>
    <dbReference type="NCBI Taxonomy" id="935616"/>
    <lineage>
        <taxon>Bacteria</taxon>
        <taxon>Bacillati</taxon>
        <taxon>Bacillota</taxon>
        <taxon>Bacilli</taxon>
        <taxon>Bacillales</taxon>
        <taxon>Bacillaceae</taxon>
        <taxon>Halalkalibacter</taxon>
    </lineage>
</organism>
<protein>
    <recommendedName>
        <fullName evidence="2">Response regulatory domain-containing protein</fullName>
    </recommendedName>
</protein>
<evidence type="ECO:0000313" key="4">
    <source>
        <dbReference type="Proteomes" id="UP001589833"/>
    </source>
</evidence>
<dbReference type="EMBL" id="JBHLTR010000004">
    <property type="protein sequence ID" value="MFC0558193.1"/>
    <property type="molecule type" value="Genomic_DNA"/>
</dbReference>
<dbReference type="InterPro" id="IPR011006">
    <property type="entry name" value="CheY-like_superfamily"/>
</dbReference>
<comment type="caution">
    <text evidence="1">Lacks conserved residue(s) required for the propagation of feature annotation.</text>
</comment>
<keyword evidence="4" id="KW-1185">Reference proteome</keyword>
<feature type="domain" description="Response regulatory" evidence="2">
    <location>
        <begin position="3"/>
        <end position="44"/>
    </location>
</feature>
<evidence type="ECO:0000256" key="1">
    <source>
        <dbReference type="PROSITE-ProRule" id="PRU00169"/>
    </source>
</evidence>
<comment type="caution">
    <text evidence="3">The sequence shown here is derived from an EMBL/GenBank/DDBJ whole genome shotgun (WGS) entry which is preliminary data.</text>
</comment>
<accession>A0ABV6NBP6</accession>
<name>A0ABV6NBP6_9BACI</name>
<proteinExistence type="predicted"/>
<evidence type="ECO:0000259" key="2">
    <source>
        <dbReference type="PROSITE" id="PS50110"/>
    </source>
</evidence>
<reference evidence="3 4" key="1">
    <citation type="submission" date="2024-09" db="EMBL/GenBank/DDBJ databases">
        <authorList>
            <person name="Sun Q."/>
            <person name="Mori K."/>
        </authorList>
    </citation>
    <scope>NUCLEOTIDE SEQUENCE [LARGE SCALE GENOMIC DNA]</scope>
    <source>
        <strain evidence="3 4">NCAIM B.02301</strain>
    </source>
</reference>
<sequence>MRKLLITDDEDVLRMLIVDTLEDEGFEIDEATNGVEALEQLQEK</sequence>
<evidence type="ECO:0000313" key="3">
    <source>
        <dbReference type="EMBL" id="MFC0558193.1"/>
    </source>
</evidence>